<dbReference type="InterPro" id="IPR000305">
    <property type="entry name" value="GIY-YIG_endonuc"/>
</dbReference>
<gene>
    <name evidence="3" type="ORF">A2Z22_03230</name>
</gene>
<dbReference type="InterPro" id="IPR035901">
    <property type="entry name" value="GIY-YIG_endonuc_sf"/>
</dbReference>
<dbReference type="InterPro" id="IPR050190">
    <property type="entry name" value="UPF0213_domain"/>
</dbReference>
<evidence type="ECO:0000256" key="1">
    <source>
        <dbReference type="ARBA" id="ARBA00007435"/>
    </source>
</evidence>
<dbReference type="SUPFAM" id="SSF82771">
    <property type="entry name" value="GIY-YIG endonuclease"/>
    <property type="match status" value="1"/>
</dbReference>
<dbReference type="PANTHER" id="PTHR34477">
    <property type="entry name" value="UPF0213 PROTEIN YHBQ"/>
    <property type="match status" value="1"/>
</dbReference>
<evidence type="ECO:0000259" key="2">
    <source>
        <dbReference type="PROSITE" id="PS50164"/>
    </source>
</evidence>
<comment type="caution">
    <text evidence="3">The sequence shown here is derived from an EMBL/GenBank/DDBJ whole genome shotgun (WGS) entry which is preliminary data.</text>
</comment>
<dbReference type="PROSITE" id="PS50164">
    <property type="entry name" value="GIY_YIG"/>
    <property type="match status" value="1"/>
</dbReference>
<feature type="domain" description="GIY-YIG" evidence="2">
    <location>
        <begin position="5"/>
        <end position="80"/>
    </location>
</feature>
<comment type="similarity">
    <text evidence="1">Belongs to the UPF0213 family.</text>
</comment>
<dbReference type="Pfam" id="PF01541">
    <property type="entry name" value="GIY-YIG"/>
    <property type="match status" value="1"/>
</dbReference>
<name>A0A1F7XAM1_9BACT</name>
<dbReference type="Proteomes" id="UP000177053">
    <property type="component" value="Unassembled WGS sequence"/>
</dbReference>
<evidence type="ECO:0000313" key="3">
    <source>
        <dbReference type="EMBL" id="OGM12080.1"/>
    </source>
</evidence>
<evidence type="ECO:0000313" key="4">
    <source>
        <dbReference type="Proteomes" id="UP000177053"/>
    </source>
</evidence>
<protein>
    <submittedName>
        <fullName evidence="3">Excinuclease ABC subunit C</fullName>
    </submittedName>
</protein>
<dbReference type="Gene3D" id="3.40.1440.10">
    <property type="entry name" value="GIY-YIG endonuclease"/>
    <property type="match status" value="1"/>
</dbReference>
<accession>A0A1F7XAM1</accession>
<dbReference type="PANTHER" id="PTHR34477:SF5">
    <property type="entry name" value="BSL5627 PROTEIN"/>
    <property type="match status" value="1"/>
</dbReference>
<organism evidence="3 4">
    <name type="scientific">Candidatus Woesebacteria bacterium RBG_16_34_12</name>
    <dbReference type="NCBI Taxonomy" id="1802480"/>
    <lineage>
        <taxon>Bacteria</taxon>
        <taxon>Candidatus Woeseibacteriota</taxon>
    </lineage>
</organism>
<sequence>MNTKKFYYTYVLRSIKDCKLYIGWVDNLKARIIKHNKGLVKSTKNRLPIQLVYYEACLTKQKAILREKSLKTGFGRKYLKNRI</sequence>
<dbReference type="AlphaFoldDB" id="A0A1F7XAM1"/>
<proteinExistence type="inferred from homology"/>
<reference evidence="3 4" key="1">
    <citation type="journal article" date="2016" name="Nat. Commun.">
        <title>Thousands of microbial genomes shed light on interconnected biogeochemical processes in an aquifer system.</title>
        <authorList>
            <person name="Anantharaman K."/>
            <person name="Brown C.T."/>
            <person name="Hug L.A."/>
            <person name="Sharon I."/>
            <person name="Castelle C.J."/>
            <person name="Probst A.J."/>
            <person name="Thomas B.C."/>
            <person name="Singh A."/>
            <person name="Wilkins M.J."/>
            <person name="Karaoz U."/>
            <person name="Brodie E.L."/>
            <person name="Williams K.H."/>
            <person name="Hubbard S.S."/>
            <person name="Banfield J.F."/>
        </authorList>
    </citation>
    <scope>NUCLEOTIDE SEQUENCE [LARGE SCALE GENOMIC DNA]</scope>
</reference>
<dbReference type="EMBL" id="MGFS01000003">
    <property type="protein sequence ID" value="OGM12080.1"/>
    <property type="molecule type" value="Genomic_DNA"/>
</dbReference>
<dbReference type="CDD" id="cd10449">
    <property type="entry name" value="GIY-YIG_SLX1_like"/>
    <property type="match status" value="1"/>
</dbReference>